<dbReference type="SUPFAM" id="SSF53244">
    <property type="entry name" value="MurD-like peptide ligases, peptide-binding domain"/>
    <property type="match status" value="1"/>
</dbReference>
<comment type="catalytic activity">
    <reaction evidence="7">
        <text>UDP-N-acetyl-alpha-D-muramoyl-L-alanyl-D-glutamate + meso-2,6-diaminopimelate + ATP = UDP-N-acetyl-alpha-D-muramoyl-L-alanyl-gamma-D-glutamyl-meso-2,6-diaminopimelate + ADP + phosphate + H(+)</text>
        <dbReference type="Rhea" id="RHEA:23676"/>
        <dbReference type="ChEBI" id="CHEBI:15378"/>
        <dbReference type="ChEBI" id="CHEBI:30616"/>
        <dbReference type="ChEBI" id="CHEBI:43474"/>
        <dbReference type="ChEBI" id="CHEBI:57791"/>
        <dbReference type="ChEBI" id="CHEBI:83900"/>
        <dbReference type="ChEBI" id="CHEBI:83905"/>
        <dbReference type="ChEBI" id="CHEBI:456216"/>
        <dbReference type="EC" id="6.3.2.13"/>
    </reaction>
</comment>
<dbReference type="EMBL" id="LIZT01000042">
    <property type="protein sequence ID" value="KPJ49796.1"/>
    <property type="molecule type" value="Genomic_DNA"/>
</dbReference>
<dbReference type="GO" id="GO:0009252">
    <property type="term" value="P:peptidoglycan biosynthetic process"/>
    <property type="evidence" value="ECO:0007669"/>
    <property type="project" value="UniProtKB-UniRule"/>
</dbReference>
<dbReference type="Gene3D" id="3.40.1190.10">
    <property type="entry name" value="Mur-like, catalytic domain"/>
    <property type="match status" value="1"/>
</dbReference>
<dbReference type="InterPro" id="IPR005761">
    <property type="entry name" value="UDP-N-AcMur-Glu-dNH2Pim_ligase"/>
</dbReference>
<dbReference type="SUPFAM" id="SSF53623">
    <property type="entry name" value="MurD-like peptide ligases, catalytic domain"/>
    <property type="match status" value="1"/>
</dbReference>
<dbReference type="InterPro" id="IPR036565">
    <property type="entry name" value="Mur-like_cat_sf"/>
</dbReference>
<dbReference type="AlphaFoldDB" id="A0A0S7WHX7"/>
<feature type="binding site" evidence="7">
    <location>
        <position position="185"/>
    </location>
    <ligand>
        <name>UDP-N-acetyl-alpha-D-muramoyl-L-alanyl-D-glutamate</name>
        <dbReference type="ChEBI" id="CHEBI:83900"/>
    </ligand>
</feature>
<dbReference type="PANTHER" id="PTHR23135:SF4">
    <property type="entry name" value="UDP-N-ACETYLMURAMOYL-L-ALANYL-D-GLUTAMATE--2,6-DIAMINOPIMELATE LIGASE MURE HOMOLOG, CHLOROPLASTIC"/>
    <property type="match status" value="1"/>
</dbReference>
<dbReference type="Pfam" id="PF02875">
    <property type="entry name" value="Mur_ligase_C"/>
    <property type="match status" value="1"/>
</dbReference>
<dbReference type="GO" id="GO:0071555">
    <property type="term" value="P:cell wall organization"/>
    <property type="evidence" value="ECO:0007669"/>
    <property type="project" value="UniProtKB-KW"/>
</dbReference>
<comment type="cofactor">
    <cofactor evidence="7">
        <name>Mg(2+)</name>
        <dbReference type="ChEBI" id="CHEBI:18420"/>
    </cofactor>
</comment>
<keyword evidence="7" id="KW-0547">Nucleotide-binding</keyword>
<evidence type="ECO:0000313" key="13">
    <source>
        <dbReference type="Proteomes" id="UP000051124"/>
    </source>
</evidence>
<dbReference type="GO" id="GO:0008765">
    <property type="term" value="F:UDP-N-acetylmuramoylalanyl-D-glutamate-2,6-diaminopimelate ligase activity"/>
    <property type="evidence" value="ECO:0007669"/>
    <property type="project" value="UniProtKB-UniRule"/>
</dbReference>
<feature type="binding site" evidence="7">
    <location>
        <position position="374"/>
    </location>
    <ligand>
        <name>meso-2,6-diaminopimelate</name>
        <dbReference type="ChEBI" id="CHEBI:57791"/>
    </ligand>
</feature>
<reference evidence="12 13" key="1">
    <citation type="journal article" date="2015" name="Microbiome">
        <title>Genomic resolution of linkages in carbon, nitrogen, and sulfur cycling among widespread estuary sediment bacteria.</title>
        <authorList>
            <person name="Baker B.J."/>
            <person name="Lazar C.S."/>
            <person name="Teske A.P."/>
            <person name="Dick G.J."/>
        </authorList>
    </citation>
    <scope>NUCLEOTIDE SEQUENCE [LARGE SCALE GENOMIC DNA]</scope>
    <source>
        <strain evidence="12">DG_26</strain>
    </source>
</reference>
<comment type="similarity">
    <text evidence="1 7">Belongs to the MurCDEF family. MurE subfamily.</text>
</comment>
<dbReference type="InterPro" id="IPR036615">
    <property type="entry name" value="Mur_ligase_C_dom_sf"/>
</dbReference>
<feature type="binding site" evidence="7">
    <location>
        <begin position="150"/>
        <end position="151"/>
    </location>
    <ligand>
        <name>UDP-N-acetyl-alpha-D-muramoyl-L-alanyl-D-glutamate</name>
        <dbReference type="ChEBI" id="CHEBI:83900"/>
    </ligand>
</feature>
<keyword evidence="7" id="KW-0460">Magnesium</keyword>
<dbReference type="UniPathway" id="UPA00219"/>
<evidence type="ECO:0000259" key="11">
    <source>
        <dbReference type="Pfam" id="PF08245"/>
    </source>
</evidence>
<keyword evidence="6 7" id="KW-0961">Cell wall biogenesis/degradation</keyword>
<comment type="subcellular location">
    <subcellularLocation>
        <location evidence="7 8">Cytoplasm</location>
    </subcellularLocation>
</comment>
<accession>A0A0S7WHX7</accession>
<dbReference type="PATRIC" id="fig|1703771.3.peg.1640"/>
<feature type="binding site" evidence="7">
    <location>
        <begin position="398"/>
        <end position="401"/>
    </location>
    <ligand>
        <name>meso-2,6-diaminopimelate</name>
        <dbReference type="ChEBI" id="CHEBI:57791"/>
    </ligand>
</feature>
<keyword evidence="3 7" id="KW-0133">Cell shape</keyword>
<dbReference type="Proteomes" id="UP000051124">
    <property type="component" value="Unassembled WGS sequence"/>
</dbReference>
<keyword evidence="5 7" id="KW-0131">Cell cycle</keyword>
<comment type="caution">
    <text evidence="12">The sequence shown here is derived from an EMBL/GenBank/DDBJ whole genome shotgun (WGS) entry which is preliminary data.</text>
</comment>
<dbReference type="NCBIfam" id="NF001124">
    <property type="entry name" value="PRK00139.1-2"/>
    <property type="match status" value="1"/>
</dbReference>
<evidence type="ECO:0000256" key="1">
    <source>
        <dbReference type="ARBA" id="ARBA00005898"/>
    </source>
</evidence>
<name>A0A0S7WHX7_UNCT6</name>
<proteinExistence type="inferred from homology"/>
<feature type="binding site" evidence="7">
    <location>
        <position position="450"/>
    </location>
    <ligand>
        <name>meso-2,6-diaminopimelate</name>
        <dbReference type="ChEBI" id="CHEBI:57791"/>
    </ligand>
</feature>
<gene>
    <name evidence="7" type="primary">murE</name>
    <name evidence="12" type="ORF">AMJ40_04735</name>
</gene>
<feature type="binding site" evidence="7">
    <location>
        <begin position="108"/>
        <end position="114"/>
    </location>
    <ligand>
        <name>ATP</name>
        <dbReference type="ChEBI" id="CHEBI:30616"/>
    </ligand>
</feature>
<dbReference type="GO" id="GO:0051301">
    <property type="term" value="P:cell division"/>
    <property type="evidence" value="ECO:0007669"/>
    <property type="project" value="UniProtKB-KW"/>
</dbReference>
<dbReference type="InterPro" id="IPR004101">
    <property type="entry name" value="Mur_ligase_C"/>
</dbReference>
<keyword evidence="7" id="KW-0067">ATP-binding</keyword>
<keyword evidence="2 7" id="KW-0132">Cell division</keyword>
<dbReference type="InterPro" id="IPR013221">
    <property type="entry name" value="Mur_ligase_cen"/>
</dbReference>
<evidence type="ECO:0000256" key="3">
    <source>
        <dbReference type="ARBA" id="ARBA00022960"/>
    </source>
</evidence>
<comment type="caution">
    <text evidence="7">Lacks conserved residue(s) required for the propagation of feature annotation.</text>
</comment>
<feature type="domain" description="Mur ligase central" evidence="11">
    <location>
        <begin position="106"/>
        <end position="305"/>
    </location>
</feature>
<dbReference type="InterPro" id="IPR035911">
    <property type="entry name" value="MurE/MurF_N"/>
</dbReference>
<evidence type="ECO:0000256" key="4">
    <source>
        <dbReference type="ARBA" id="ARBA00022984"/>
    </source>
</evidence>
<keyword evidence="7" id="KW-0963">Cytoplasm</keyword>
<sequence>MRKKLSQIVSDLSYSLWDGDLSVPVTGIAYDSRRVREGNLFVCIRGFRSDGHDYALDAYERGARAFLVEREMKLPGTVIRVANTRKALALVSRTFYGGSRVTLIGITGTNGKTTTSYLLKSVLDAGNIPSGLIGTIECIAGNERIASVRTTPESPDIYELLDLMHSRGITHVVMEVTSHGLALERVYGLDFKVAVFTNLSQDHLDFHASMKDYRETKLRLFRELKRGSVSVVNMDDPVAARITGLPGPHVTYALERTADVTGSSRQLGWRGNEVSVRMDGKEFGLKTGLIGLSNVYNVLAAFASAKALRVDPAAIVAGIENLQSIPGRFEVIATHPSVIVDYAHTPQALLQLLRSVRQLTPGRVISVFGCGGDRDKSKRPEMGRISATYADLTIITTDNPRSEDPDSIISHIRKGVDSLSAHVKIREDRREAIREAIEGASPDDSVVIAGKGHERFQICGEEEIPFDDREVAREIHGSVHRRSR</sequence>
<dbReference type="HAMAP" id="MF_00208">
    <property type="entry name" value="MurE"/>
    <property type="match status" value="1"/>
</dbReference>
<dbReference type="GO" id="GO:0008360">
    <property type="term" value="P:regulation of cell shape"/>
    <property type="evidence" value="ECO:0007669"/>
    <property type="project" value="UniProtKB-KW"/>
</dbReference>
<dbReference type="NCBIfam" id="NF001126">
    <property type="entry name" value="PRK00139.1-4"/>
    <property type="match status" value="1"/>
</dbReference>
<feature type="domain" description="Mur ligase N-terminal catalytic" evidence="9">
    <location>
        <begin position="25"/>
        <end position="80"/>
    </location>
</feature>
<comment type="PTM">
    <text evidence="7">Carboxylation is probably crucial for Mg(2+) binding and, consequently, for the gamma-phosphate positioning of ATP.</text>
</comment>
<dbReference type="GO" id="GO:0000287">
    <property type="term" value="F:magnesium ion binding"/>
    <property type="evidence" value="ECO:0007669"/>
    <property type="project" value="UniProtKB-UniRule"/>
</dbReference>
<dbReference type="Pfam" id="PF08245">
    <property type="entry name" value="Mur_ligase_M"/>
    <property type="match status" value="1"/>
</dbReference>
<dbReference type="GO" id="GO:0005737">
    <property type="term" value="C:cytoplasm"/>
    <property type="evidence" value="ECO:0007669"/>
    <property type="project" value="UniProtKB-SubCell"/>
</dbReference>
<evidence type="ECO:0000256" key="6">
    <source>
        <dbReference type="ARBA" id="ARBA00023316"/>
    </source>
</evidence>
<evidence type="ECO:0000313" key="12">
    <source>
        <dbReference type="EMBL" id="KPJ49796.1"/>
    </source>
</evidence>
<feature type="domain" description="Mur ligase C-terminal" evidence="10">
    <location>
        <begin position="327"/>
        <end position="452"/>
    </location>
</feature>
<evidence type="ECO:0000256" key="7">
    <source>
        <dbReference type="HAMAP-Rule" id="MF_00208"/>
    </source>
</evidence>
<feature type="binding site" evidence="7">
    <location>
        <position position="32"/>
    </location>
    <ligand>
        <name>UDP-N-acetyl-alpha-D-muramoyl-L-alanyl-D-glutamate</name>
        <dbReference type="ChEBI" id="CHEBI:83900"/>
    </ligand>
</feature>
<dbReference type="Pfam" id="PF01225">
    <property type="entry name" value="Mur_ligase"/>
    <property type="match status" value="1"/>
</dbReference>
<evidence type="ECO:0000256" key="8">
    <source>
        <dbReference type="RuleBase" id="RU004135"/>
    </source>
</evidence>
<keyword evidence="7" id="KW-0436">Ligase</keyword>
<feature type="modified residue" description="N6-carboxylysine" evidence="7">
    <location>
        <position position="217"/>
    </location>
</feature>
<comment type="function">
    <text evidence="7">Catalyzes the addition of meso-diaminopimelic acid to the nucleotide precursor UDP-N-acetylmuramoyl-L-alanyl-D-glutamate (UMAG) in the biosynthesis of bacterial cell-wall peptidoglycan.</text>
</comment>
<dbReference type="Gene3D" id="3.90.190.20">
    <property type="entry name" value="Mur ligase, C-terminal domain"/>
    <property type="match status" value="1"/>
</dbReference>
<keyword evidence="4 7" id="KW-0573">Peptidoglycan synthesis</keyword>
<evidence type="ECO:0000256" key="2">
    <source>
        <dbReference type="ARBA" id="ARBA00022618"/>
    </source>
</evidence>
<feature type="binding site" evidence="7">
    <location>
        <position position="454"/>
    </location>
    <ligand>
        <name>meso-2,6-diaminopimelate</name>
        <dbReference type="ChEBI" id="CHEBI:57791"/>
    </ligand>
</feature>
<evidence type="ECO:0000259" key="9">
    <source>
        <dbReference type="Pfam" id="PF01225"/>
    </source>
</evidence>
<organism evidence="12 13">
    <name type="scientific">candidate division TA06 bacterium DG_26</name>
    <dbReference type="NCBI Taxonomy" id="1703771"/>
    <lineage>
        <taxon>Bacteria</taxon>
        <taxon>Bacteria division TA06</taxon>
    </lineage>
</organism>
<protein>
    <recommendedName>
        <fullName evidence="7">UDP-N-acetylmuramoyl-L-alanyl-D-glutamate--2,6-diaminopimelate ligase</fullName>
        <ecNumber evidence="7">6.3.2.13</ecNumber>
    </recommendedName>
    <alternativeName>
        <fullName evidence="7">Meso-A2pm-adding enzyme</fullName>
    </alternativeName>
    <alternativeName>
        <fullName evidence="7">Meso-diaminopimelate-adding enzyme</fullName>
    </alternativeName>
    <alternativeName>
        <fullName evidence="7">UDP-MurNAc-L-Ala-D-Glu:meso-diaminopimelate ligase</fullName>
    </alternativeName>
    <alternativeName>
        <fullName evidence="7">UDP-MurNAc-tripeptide synthetase</fullName>
    </alternativeName>
    <alternativeName>
        <fullName evidence="7">UDP-N-acetylmuramyl-tripeptide synthetase</fullName>
    </alternativeName>
</protein>
<dbReference type="EC" id="6.3.2.13" evidence="7"/>
<dbReference type="NCBIfam" id="TIGR01085">
    <property type="entry name" value="murE"/>
    <property type="match status" value="1"/>
</dbReference>
<dbReference type="Gene3D" id="3.40.1390.10">
    <property type="entry name" value="MurE/MurF, N-terminal domain"/>
    <property type="match status" value="1"/>
</dbReference>
<evidence type="ECO:0000256" key="5">
    <source>
        <dbReference type="ARBA" id="ARBA00023306"/>
    </source>
</evidence>
<dbReference type="PANTHER" id="PTHR23135">
    <property type="entry name" value="MUR LIGASE FAMILY MEMBER"/>
    <property type="match status" value="1"/>
</dbReference>
<evidence type="ECO:0000259" key="10">
    <source>
        <dbReference type="Pfam" id="PF02875"/>
    </source>
</evidence>
<feature type="short sequence motif" description="Meso-diaminopimelate recognition motif" evidence="7">
    <location>
        <begin position="398"/>
        <end position="401"/>
    </location>
</feature>
<feature type="binding site" evidence="7">
    <location>
        <position position="177"/>
    </location>
    <ligand>
        <name>UDP-N-acetyl-alpha-D-muramoyl-L-alanyl-D-glutamate</name>
        <dbReference type="ChEBI" id="CHEBI:83900"/>
    </ligand>
</feature>
<dbReference type="GO" id="GO:0005524">
    <property type="term" value="F:ATP binding"/>
    <property type="evidence" value="ECO:0007669"/>
    <property type="project" value="UniProtKB-UniRule"/>
</dbReference>
<dbReference type="InterPro" id="IPR000713">
    <property type="entry name" value="Mur_ligase_N"/>
</dbReference>
<comment type="pathway">
    <text evidence="7 8">Cell wall biogenesis; peptidoglycan biosynthesis.</text>
</comment>
<dbReference type="SUPFAM" id="SSF63418">
    <property type="entry name" value="MurE/MurF N-terminal domain"/>
    <property type="match status" value="1"/>
</dbReference>